<evidence type="ECO:0000313" key="2">
    <source>
        <dbReference type="Proteomes" id="UP000223913"/>
    </source>
</evidence>
<protein>
    <submittedName>
        <fullName evidence="1">Uncharacterized protein</fullName>
    </submittedName>
</protein>
<dbReference type="Proteomes" id="UP000223913">
    <property type="component" value="Unassembled WGS sequence"/>
</dbReference>
<dbReference type="AlphaFoldDB" id="A0A2D0N397"/>
<keyword evidence="2" id="KW-1185">Reference proteome</keyword>
<proteinExistence type="predicted"/>
<reference evidence="1 2" key="1">
    <citation type="submission" date="2017-10" db="EMBL/GenBank/DDBJ databases">
        <title>The draft genome sequence of Lewinella nigricans NBRC 102662.</title>
        <authorList>
            <person name="Wang K."/>
        </authorList>
    </citation>
    <scope>NUCLEOTIDE SEQUENCE [LARGE SCALE GENOMIC DNA]</scope>
    <source>
        <strain evidence="1 2">NBRC 102662</strain>
    </source>
</reference>
<sequence>MCSFDVVVKKNGERIDEALFFLWRQYKPIFDQNSITGGRNCGTDKIFRKNTSWYTKSIKK</sequence>
<dbReference type="EMBL" id="PDUD01000035">
    <property type="protein sequence ID" value="PHN02917.1"/>
    <property type="molecule type" value="Genomic_DNA"/>
</dbReference>
<name>A0A2D0N397_FLAN2</name>
<gene>
    <name evidence="1" type="ORF">CRP01_29360</name>
</gene>
<evidence type="ECO:0000313" key="1">
    <source>
        <dbReference type="EMBL" id="PHN02917.1"/>
    </source>
</evidence>
<organism evidence="1 2">
    <name type="scientific">Flavilitoribacter nigricans (strain ATCC 23147 / DSM 23189 / NBRC 102662 / NCIMB 1420 / SS-2)</name>
    <name type="common">Lewinella nigricans</name>
    <dbReference type="NCBI Taxonomy" id="1122177"/>
    <lineage>
        <taxon>Bacteria</taxon>
        <taxon>Pseudomonadati</taxon>
        <taxon>Bacteroidota</taxon>
        <taxon>Saprospiria</taxon>
        <taxon>Saprospirales</taxon>
        <taxon>Lewinellaceae</taxon>
        <taxon>Flavilitoribacter</taxon>
    </lineage>
</organism>
<comment type="caution">
    <text evidence="1">The sequence shown here is derived from an EMBL/GenBank/DDBJ whole genome shotgun (WGS) entry which is preliminary data.</text>
</comment>
<accession>A0A2D0N397</accession>